<gene>
    <name evidence="8" type="ORF">HMPREF0762_00219</name>
</gene>
<dbReference type="GO" id="GO:0003723">
    <property type="term" value="F:RNA binding"/>
    <property type="evidence" value="ECO:0007669"/>
    <property type="project" value="UniProtKB-KW"/>
</dbReference>
<dbReference type="InterPro" id="IPR020103">
    <property type="entry name" value="PsdUridine_synth_cat_dom_sf"/>
</dbReference>
<keyword evidence="9" id="KW-1185">Reference proteome</keyword>
<name>D0WEI9_SLAES</name>
<dbReference type="GO" id="GO:0120159">
    <property type="term" value="F:rRNA pseudouridine synthase activity"/>
    <property type="evidence" value="ECO:0007669"/>
    <property type="project" value="UniProtKB-ARBA"/>
</dbReference>
<sequence length="316" mass="35093">MEAVYVEGSFDGMRIDAFLAAVAAFPTRSAAARRVDAGEVRVNGVVVRKSFTVRISDVVEYVVAMDARVLELMPADIPLDIRYEDDDVLVLSKQAGLVTHPADGHPEQDTLVNALIAHCGREKLCNVQGEQDRLGIVHRLDRDTSGLMLAAKTDAAGLRLMEDIAARDVDRHYLALVHGWIPLDTGLIDAPIGRSAKDRLRMCVSDRESARPASTSFRVVRRFEPSRRDDGYTLIDCKLFTGRTHQIRVHAEYIKHPCVGDPTYGWPKHDNLGLERQFLHSYRLAFTHPSTGARLSFEDGLPADLQAVVDELDARA</sequence>
<dbReference type="PANTHER" id="PTHR21600:SF44">
    <property type="entry name" value="RIBOSOMAL LARGE SUBUNIT PSEUDOURIDINE SYNTHASE D"/>
    <property type="match status" value="1"/>
</dbReference>
<dbReference type="RefSeq" id="WP_006361463.1">
    <property type="nucleotide sequence ID" value="NZ_GG700630.1"/>
</dbReference>
<dbReference type="EC" id="5.4.99.-" evidence="6"/>
<dbReference type="SMART" id="SM00363">
    <property type="entry name" value="S4"/>
    <property type="match status" value="1"/>
</dbReference>
<dbReference type="InterPro" id="IPR006225">
    <property type="entry name" value="PsdUridine_synth_RluC/D"/>
</dbReference>
<dbReference type="CDD" id="cd00165">
    <property type="entry name" value="S4"/>
    <property type="match status" value="1"/>
</dbReference>
<dbReference type="GO" id="GO:0000455">
    <property type="term" value="P:enzyme-directed rRNA pseudouridine synthesis"/>
    <property type="evidence" value="ECO:0007669"/>
    <property type="project" value="TreeGrafter"/>
</dbReference>
<comment type="function">
    <text evidence="6">Responsible for synthesis of pseudouridine from uracil.</text>
</comment>
<evidence type="ECO:0000256" key="4">
    <source>
        <dbReference type="PIRSR" id="PIRSR606225-1"/>
    </source>
</evidence>
<dbReference type="EMBL" id="ACUX02000004">
    <property type="protein sequence ID" value="EEZ62127.1"/>
    <property type="molecule type" value="Genomic_DNA"/>
</dbReference>
<keyword evidence="3 6" id="KW-0413">Isomerase</keyword>
<reference evidence="8" key="1">
    <citation type="submission" date="2009-10" db="EMBL/GenBank/DDBJ databases">
        <authorList>
            <person name="Weinstock G."/>
            <person name="Sodergren E."/>
            <person name="Clifton S."/>
            <person name="Fulton L."/>
            <person name="Fulton B."/>
            <person name="Courtney L."/>
            <person name="Fronick C."/>
            <person name="Harrison M."/>
            <person name="Strong C."/>
            <person name="Farmer C."/>
            <person name="Delahaunty K."/>
            <person name="Markovic C."/>
            <person name="Hall O."/>
            <person name="Minx P."/>
            <person name="Tomlinson C."/>
            <person name="Mitreva M."/>
            <person name="Nelson J."/>
            <person name="Hou S."/>
            <person name="Wollam A."/>
            <person name="Pepin K.H."/>
            <person name="Johnson M."/>
            <person name="Bhonagiri V."/>
            <person name="Nash W.E."/>
            <person name="Warren W."/>
            <person name="Chinwalla A."/>
            <person name="Mardis E.R."/>
            <person name="Wilson R.K."/>
        </authorList>
    </citation>
    <scope>NUCLEOTIDE SEQUENCE [LARGE SCALE GENOMIC DNA]</scope>
    <source>
        <strain evidence="8">ATCC 700122</strain>
    </source>
</reference>
<dbReference type="CDD" id="cd02869">
    <property type="entry name" value="PseudoU_synth_RluA_like"/>
    <property type="match status" value="1"/>
</dbReference>
<dbReference type="AlphaFoldDB" id="D0WEI9"/>
<evidence type="ECO:0000313" key="8">
    <source>
        <dbReference type="EMBL" id="EEZ62127.1"/>
    </source>
</evidence>
<comment type="catalytic activity">
    <reaction evidence="1 6">
        <text>a uridine in RNA = a pseudouridine in RNA</text>
        <dbReference type="Rhea" id="RHEA:48348"/>
        <dbReference type="Rhea" id="RHEA-COMP:12068"/>
        <dbReference type="Rhea" id="RHEA-COMP:12069"/>
        <dbReference type="ChEBI" id="CHEBI:65314"/>
        <dbReference type="ChEBI" id="CHEBI:65315"/>
    </reaction>
</comment>
<dbReference type="GeneID" id="85006885"/>
<dbReference type="SUPFAM" id="SSF55174">
    <property type="entry name" value="Alpha-L RNA-binding motif"/>
    <property type="match status" value="1"/>
</dbReference>
<dbReference type="NCBIfam" id="TIGR00005">
    <property type="entry name" value="rluA_subfam"/>
    <property type="match status" value="1"/>
</dbReference>
<accession>D0WEI9</accession>
<comment type="similarity">
    <text evidence="2 6">Belongs to the pseudouridine synthase RluA family.</text>
</comment>
<keyword evidence="5" id="KW-0694">RNA-binding</keyword>
<evidence type="ECO:0000256" key="3">
    <source>
        <dbReference type="ARBA" id="ARBA00023235"/>
    </source>
</evidence>
<evidence type="ECO:0000256" key="2">
    <source>
        <dbReference type="ARBA" id="ARBA00010876"/>
    </source>
</evidence>
<evidence type="ECO:0000256" key="1">
    <source>
        <dbReference type="ARBA" id="ARBA00000073"/>
    </source>
</evidence>
<dbReference type="eggNOG" id="COG0564">
    <property type="taxonomic scope" value="Bacteria"/>
</dbReference>
<dbReference type="OrthoDB" id="9807829at2"/>
<proteinExistence type="inferred from homology"/>
<protein>
    <recommendedName>
        <fullName evidence="6">Pseudouridine synthase</fullName>
        <ecNumber evidence="6">5.4.99.-</ecNumber>
    </recommendedName>
</protein>
<dbReference type="Gene3D" id="3.10.290.10">
    <property type="entry name" value="RNA-binding S4 domain"/>
    <property type="match status" value="1"/>
</dbReference>
<organism evidence="8 9">
    <name type="scientific">Slackia exigua (strain ATCC 700122 / DSM 15923 / CIP 105133 / JCM 11022 / KCTC 5966 / S-7)</name>
    <dbReference type="NCBI Taxonomy" id="649764"/>
    <lineage>
        <taxon>Bacteria</taxon>
        <taxon>Bacillati</taxon>
        <taxon>Actinomycetota</taxon>
        <taxon>Coriobacteriia</taxon>
        <taxon>Eggerthellales</taxon>
        <taxon>Eggerthellaceae</taxon>
        <taxon>Slackia</taxon>
    </lineage>
</organism>
<dbReference type="Pfam" id="PF01479">
    <property type="entry name" value="S4"/>
    <property type="match status" value="1"/>
</dbReference>
<feature type="domain" description="RNA-binding S4" evidence="7">
    <location>
        <begin position="13"/>
        <end position="78"/>
    </location>
</feature>
<dbReference type="HOGENOM" id="CLU_016902_4_4_11"/>
<evidence type="ECO:0000256" key="6">
    <source>
        <dbReference type="RuleBase" id="RU362028"/>
    </source>
</evidence>
<comment type="caution">
    <text evidence="8">The sequence shown here is derived from an EMBL/GenBank/DDBJ whole genome shotgun (WGS) entry which is preliminary data.</text>
</comment>
<feature type="active site" evidence="4">
    <location>
        <position position="141"/>
    </location>
</feature>
<dbReference type="InterPro" id="IPR006145">
    <property type="entry name" value="PsdUridine_synth_RsuA/RluA"/>
</dbReference>
<dbReference type="Pfam" id="PF00849">
    <property type="entry name" value="PseudoU_synth_2"/>
    <property type="match status" value="1"/>
</dbReference>
<dbReference type="PROSITE" id="PS50889">
    <property type="entry name" value="S4"/>
    <property type="match status" value="1"/>
</dbReference>
<evidence type="ECO:0000313" key="9">
    <source>
        <dbReference type="Proteomes" id="UP000006001"/>
    </source>
</evidence>
<dbReference type="InterPro" id="IPR002942">
    <property type="entry name" value="S4_RNA-bd"/>
</dbReference>
<dbReference type="STRING" id="649764.HMPREF0762_00219"/>
<dbReference type="PANTHER" id="PTHR21600">
    <property type="entry name" value="MITOCHONDRIAL RNA PSEUDOURIDINE SYNTHASE"/>
    <property type="match status" value="1"/>
</dbReference>
<dbReference type="InterPro" id="IPR050188">
    <property type="entry name" value="RluA_PseudoU_synthase"/>
</dbReference>
<dbReference type="Proteomes" id="UP000006001">
    <property type="component" value="Unassembled WGS sequence"/>
</dbReference>
<dbReference type="PROSITE" id="PS01129">
    <property type="entry name" value="PSI_RLU"/>
    <property type="match status" value="1"/>
</dbReference>
<dbReference type="SUPFAM" id="SSF55120">
    <property type="entry name" value="Pseudouridine synthase"/>
    <property type="match status" value="1"/>
</dbReference>
<evidence type="ECO:0000259" key="7">
    <source>
        <dbReference type="SMART" id="SM00363"/>
    </source>
</evidence>
<dbReference type="InterPro" id="IPR006224">
    <property type="entry name" value="PsdUridine_synth_RluA-like_CS"/>
</dbReference>
<evidence type="ECO:0000256" key="5">
    <source>
        <dbReference type="PROSITE-ProRule" id="PRU00182"/>
    </source>
</evidence>
<dbReference type="Gene3D" id="3.30.2350.10">
    <property type="entry name" value="Pseudouridine synthase"/>
    <property type="match status" value="1"/>
</dbReference>
<dbReference type="InterPro" id="IPR036986">
    <property type="entry name" value="S4_RNA-bd_sf"/>
</dbReference>